<name>A0ABS2QSC6_9BACI</name>
<gene>
    <name evidence="1" type="ORF">JOC83_001163</name>
</gene>
<sequence length="40" mass="4326">MNTRNGSATISKGISVHNDKKLVGLESLHAYTDPKEQGDL</sequence>
<reference evidence="1 2" key="1">
    <citation type="submission" date="2021-01" db="EMBL/GenBank/DDBJ databases">
        <title>Genomic Encyclopedia of Type Strains, Phase IV (KMG-IV): sequencing the most valuable type-strain genomes for metagenomic binning, comparative biology and taxonomic classification.</title>
        <authorList>
            <person name="Goeker M."/>
        </authorList>
    </citation>
    <scope>NUCLEOTIDE SEQUENCE [LARGE SCALE GENOMIC DNA]</scope>
    <source>
        <strain evidence="1 2">DSM 104297</strain>
    </source>
</reference>
<dbReference type="EMBL" id="JAFBFC010000002">
    <property type="protein sequence ID" value="MBM7702329.1"/>
    <property type="molecule type" value="Genomic_DNA"/>
</dbReference>
<accession>A0ABS2QSC6</accession>
<organism evidence="1 2">
    <name type="scientific">Priestia iocasae</name>
    <dbReference type="NCBI Taxonomy" id="2291674"/>
    <lineage>
        <taxon>Bacteria</taxon>
        <taxon>Bacillati</taxon>
        <taxon>Bacillota</taxon>
        <taxon>Bacilli</taxon>
        <taxon>Bacillales</taxon>
        <taxon>Bacillaceae</taxon>
        <taxon>Priestia</taxon>
    </lineage>
</organism>
<evidence type="ECO:0000313" key="2">
    <source>
        <dbReference type="Proteomes" id="UP000809829"/>
    </source>
</evidence>
<protein>
    <submittedName>
        <fullName evidence="1">Uncharacterized protein</fullName>
    </submittedName>
</protein>
<comment type="caution">
    <text evidence="1">The sequence shown here is derived from an EMBL/GenBank/DDBJ whole genome shotgun (WGS) entry which is preliminary data.</text>
</comment>
<evidence type="ECO:0000313" key="1">
    <source>
        <dbReference type="EMBL" id="MBM7702329.1"/>
    </source>
</evidence>
<dbReference type="RefSeq" id="WP_275580414.1">
    <property type="nucleotide sequence ID" value="NZ_JAFBFC010000002.1"/>
</dbReference>
<proteinExistence type="predicted"/>
<dbReference type="Proteomes" id="UP000809829">
    <property type="component" value="Unassembled WGS sequence"/>
</dbReference>
<keyword evidence="2" id="KW-1185">Reference proteome</keyword>